<organism evidence="2 3">
    <name type="scientific">Candidatus Thiomargarita nelsonii</name>
    <dbReference type="NCBI Taxonomy" id="1003181"/>
    <lineage>
        <taxon>Bacteria</taxon>
        <taxon>Pseudomonadati</taxon>
        <taxon>Pseudomonadota</taxon>
        <taxon>Gammaproteobacteria</taxon>
        <taxon>Thiotrichales</taxon>
        <taxon>Thiotrichaceae</taxon>
        <taxon>Thiomargarita</taxon>
    </lineage>
</organism>
<gene>
    <name evidence="2" type="ORF">PN36_15255</name>
</gene>
<comment type="caution">
    <text evidence="2">The sequence shown here is derived from an EMBL/GenBank/DDBJ whole genome shotgun (WGS) entry which is preliminary data.</text>
</comment>
<dbReference type="AlphaFoldDB" id="A0A4E0RI48"/>
<dbReference type="SUPFAM" id="SSF53850">
    <property type="entry name" value="Periplasmic binding protein-like II"/>
    <property type="match status" value="2"/>
</dbReference>
<sequence length="634" mass="68278">MQKTFITKRLSLIPILTTAIFLGIPAGSTASTLKAGKICTGPTTGTYYQYAGGIIDAAKETLGLDLENVSTAGSLENAKGILSGRCDMAIVQSDIYIQSGGGFQTTPESKLFSATNGSVAALYPETVHILVNRDSGIANIADLAGKKVNMGEKDSGTYLTAHKLLNAYHQLASAPEYVYQSPAEAVAKVVDGSLDATFYVGGAPISILANLPADANVTLILATIPMFNLDYVVEDIPATTYPWLSSDIQNNLAVWSLLTIGSSIDRTKLGAFLDTLYANKDAYTNKYHAKWALLDKASSIANIKATLNGWSRHDANHYFADLALPVVEPQPYFCSAGPQGTYTKVVQDLIPIIKSTLGISLTEKHTAGSLDNLIKLYNGECAMSLEQDDVAGYALFVDKTSPSISKELLMALYVRALMPLYGEEAHLVVNTGSGIESSLDLAGKKVNMGDKLSGTFATATSVLFFNNIKIEEITPSYDSPLTALSKVISGEYDAMFVTSKAPVSYLVTADCPTNTDVLGCIAGDPTTLPIKLASIQAPHFLPKITLSADNYPWQEVDILNSPQVTTIFGVSPYLSLDENRIADFINAVYEIQVGDTTYSPTWNETTLEQGLTYFKLLPGDYHWFAAQYFADQMK</sequence>
<evidence type="ECO:0000313" key="2">
    <source>
        <dbReference type="EMBL" id="TGO02956.1"/>
    </source>
</evidence>
<dbReference type="PANTHER" id="PTHR42941">
    <property type="entry name" value="SLL1037 PROTEIN"/>
    <property type="match status" value="1"/>
</dbReference>
<reference evidence="2 3" key="1">
    <citation type="journal article" date="2016" name="Front. Microbiol.">
        <title>Single-Cell (Meta-)Genomics of a Dimorphic Candidatus Thiomargarita nelsonii Reveals Genomic Plasticity.</title>
        <authorList>
            <person name="Flood B.E."/>
            <person name="Fliss P."/>
            <person name="Jones D.S."/>
            <person name="Dick G.J."/>
            <person name="Jain S."/>
            <person name="Kaster A.K."/>
            <person name="Winkel M."/>
            <person name="Mussmann M."/>
            <person name="Bailey J."/>
        </authorList>
    </citation>
    <scope>NUCLEOTIDE SEQUENCE [LARGE SCALE GENOMIC DNA]</scope>
    <source>
        <strain evidence="2">Hydrate Ridge</strain>
    </source>
</reference>
<dbReference type="InterPro" id="IPR011852">
    <property type="entry name" value="TRAP_TAXI"/>
</dbReference>
<proteinExistence type="predicted"/>
<evidence type="ECO:0000256" key="1">
    <source>
        <dbReference type="SAM" id="SignalP"/>
    </source>
</evidence>
<dbReference type="NCBIfam" id="TIGR02122">
    <property type="entry name" value="TRAP_TAXI"/>
    <property type="match status" value="1"/>
</dbReference>
<keyword evidence="1" id="KW-0732">Signal</keyword>
<protein>
    <submittedName>
        <fullName evidence="2">Uncharacterized protein</fullName>
    </submittedName>
</protein>
<dbReference type="EMBL" id="JSZA02000055">
    <property type="protein sequence ID" value="TGO02956.1"/>
    <property type="molecule type" value="Genomic_DNA"/>
</dbReference>
<dbReference type="Proteomes" id="UP000030428">
    <property type="component" value="Unassembled WGS sequence"/>
</dbReference>
<name>A0A4E0RI48_9GAMM</name>
<dbReference type="Pfam" id="PF16868">
    <property type="entry name" value="NMT1_3"/>
    <property type="match status" value="2"/>
</dbReference>
<dbReference type="Gene3D" id="3.40.190.10">
    <property type="entry name" value="Periplasmic binding protein-like II"/>
    <property type="match status" value="4"/>
</dbReference>
<feature type="signal peptide" evidence="1">
    <location>
        <begin position="1"/>
        <end position="30"/>
    </location>
</feature>
<keyword evidence="3" id="KW-1185">Reference proteome</keyword>
<dbReference type="PANTHER" id="PTHR42941:SF1">
    <property type="entry name" value="SLL1037 PROTEIN"/>
    <property type="match status" value="1"/>
</dbReference>
<evidence type="ECO:0000313" key="3">
    <source>
        <dbReference type="Proteomes" id="UP000030428"/>
    </source>
</evidence>
<feature type="chain" id="PRO_5020038081" evidence="1">
    <location>
        <begin position="31"/>
        <end position="634"/>
    </location>
</feature>
<accession>A0A4E0RI48</accession>